<reference evidence="21" key="1">
    <citation type="submission" date="2021-02" db="EMBL/GenBank/DDBJ databases">
        <authorList>
            <person name="Cremers G."/>
            <person name="Picone N."/>
        </authorList>
    </citation>
    <scope>NUCLEOTIDE SEQUENCE</scope>
    <source>
        <strain evidence="21">PQ17</strain>
    </source>
</reference>
<gene>
    <name evidence="19 21" type="primary">merA</name>
    <name evidence="21" type="ORF">MPNT_230033</name>
</gene>
<keyword evidence="10 16" id="KW-0476">Mercury</keyword>
<dbReference type="SUPFAM" id="SSF51905">
    <property type="entry name" value="FAD/NAD(P)-binding domain"/>
    <property type="match status" value="1"/>
</dbReference>
<keyword evidence="17" id="KW-0520">NAD</keyword>
<keyword evidence="12" id="KW-1015">Disulfide bond</keyword>
<dbReference type="PRINTS" id="PR00368">
    <property type="entry name" value="FADPNR"/>
</dbReference>
<proteinExistence type="inferred from homology"/>
<dbReference type="Proteomes" id="UP000663859">
    <property type="component" value="Unassembled WGS sequence"/>
</dbReference>
<evidence type="ECO:0000256" key="2">
    <source>
        <dbReference type="ARBA" id="ARBA00011738"/>
    </source>
</evidence>
<dbReference type="GO" id="GO:0016668">
    <property type="term" value="F:oxidoreductase activity, acting on a sulfur group of donors, NAD(P) as acceptor"/>
    <property type="evidence" value="ECO:0007669"/>
    <property type="project" value="UniProtKB-UniRule"/>
</dbReference>
<dbReference type="NCBIfam" id="TIGR02053">
    <property type="entry name" value="MerA"/>
    <property type="match status" value="1"/>
</dbReference>
<feature type="binding site" evidence="17">
    <location>
        <begin position="232"/>
        <end position="234"/>
    </location>
    <ligand>
        <name>FAD</name>
        <dbReference type="ChEBI" id="CHEBI:57692"/>
    </ligand>
</feature>
<evidence type="ECO:0000256" key="11">
    <source>
        <dbReference type="ARBA" id="ARBA00023002"/>
    </source>
</evidence>
<dbReference type="FunFam" id="3.30.390.30:FF:000001">
    <property type="entry name" value="Dihydrolipoyl dehydrogenase"/>
    <property type="match status" value="1"/>
</dbReference>
<keyword evidence="5 16" id="KW-0475">Mercuric resistance</keyword>
<dbReference type="GO" id="GO:0050660">
    <property type="term" value="F:flavin adenine dinucleotide binding"/>
    <property type="evidence" value="ECO:0007669"/>
    <property type="project" value="UniProtKB-UniRule"/>
</dbReference>
<dbReference type="AlphaFoldDB" id="A0A8J2FQ33"/>
<dbReference type="InterPro" id="IPR021179">
    <property type="entry name" value="Mercury_reductase_MerA"/>
</dbReference>
<accession>A0A8J2FQ33</accession>
<evidence type="ECO:0000256" key="4">
    <source>
        <dbReference type="ARBA" id="ARBA00014791"/>
    </source>
</evidence>
<dbReference type="RefSeq" id="WP_174583237.1">
    <property type="nucleotide sequence ID" value="NZ_CAJNOB010000016.1"/>
</dbReference>
<dbReference type="Gene3D" id="3.30.70.100">
    <property type="match status" value="1"/>
</dbReference>
<evidence type="ECO:0000256" key="7">
    <source>
        <dbReference type="ARBA" id="ARBA00022723"/>
    </source>
</evidence>
<dbReference type="GO" id="GO:0050787">
    <property type="term" value="P:detoxification of mercury ion"/>
    <property type="evidence" value="ECO:0007669"/>
    <property type="project" value="InterPro"/>
</dbReference>
<dbReference type="InterPro" id="IPR016156">
    <property type="entry name" value="FAD/NAD-linked_Rdtase_dimer_sf"/>
</dbReference>
<evidence type="ECO:0000256" key="9">
    <source>
        <dbReference type="ARBA" id="ARBA00022857"/>
    </source>
</evidence>
<organism evidence="21 22">
    <name type="scientific">Candidatus Methylacidithermus pantelleriae</name>
    <dbReference type="NCBI Taxonomy" id="2744239"/>
    <lineage>
        <taxon>Bacteria</taxon>
        <taxon>Pseudomonadati</taxon>
        <taxon>Verrucomicrobiota</taxon>
        <taxon>Methylacidiphilae</taxon>
        <taxon>Methylacidiphilales</taxon>
        <taxon>Methylacidiphilaceae</taxon>
        <taxon>Candidatus Methylacidithermus</taxon>
    </lineage>
</organism>
<dbReference type="Gene3D" id="3.30.390.30">
    <property type="match status" value="1"/>
</dbReference>
<dbReference type="EMBL" id="CAJNOB010000016">
    <property type="protein sequence ID" value="CAF0697832.1"/>
    <property type="molecule type" value="Genomic_DNA"/>
</dbReference>
<keyword evidence="22" id="KW-1185">Reference proteome</keyword>
<dbReference type="SUPFAM" id="SSF55424">
    <property type="entry name" value="FAD/NAD-linked reductases, dimerisation (C-terminal) domain"/>
    <property type="match status" value="1"/>
</dbReference>
<evidence type="ECO:0000256" key="8">
    <source>
        <dbReference type="ARBA" id="ARBA00022827"/>
    </source>
</evidence>
<evidence type="ECO:0000256" key="18">
    <source>
        <dbReference type="PIRSR" id="PIRSR000350-4"/>
    </source>
</evidence>
<dbReference type="EC" id="1.16.1.1" evidence="3 16"/>
<evidence type="ECO:0000256" key="19">
    <source>
        <dbReference type="RuleBase" id="RU361223"/>
    </source>
</evidence>
<dbReference type="InterPro" id="IPR023753">
    <property type="entry name" value="FAD/NAD-binding_dom"/>
</dbReference>
<dbReference type="GO" id="GO:0016152">
    <property type="term" value="F:mercury (II) reductase (NADP+) activity"/>
    <property type="evidence" value="ECO:0007669"/>
    <property type="project" value="UniProtKB-UniRule"/>
</dbReference>
<dbReference type="PROSITE" id="PS00076">
    <property type="entry name" value="PYRIDINE_REDOX_1"/>
    <property type="match status" value="1"/>
</dbReference>
<keyword evidence="6 16" id="KW-0285">Flavoprotein</keyword>
<dbReference type="PROSITE" id="PS50846">
    <property type="entry name" value="HMA_2"/>
    <property type="match status" value="1"/>
</dbReference>
<evidence type="ECO:0000256" key="12">
    <source>
        <dbReference type="ARBA" id="ARBA00023157"/>
    </source>
</evidence>
<keyword evidence="17" id="KW-0547">Nucleotide-binding</keyword>
<protein>
    <recommendedName>
        <fullName evidence="4 16">Mercuric reductase</fullName>
        <ecNumber evidence="3 16">1.16.1.1</ecNumber>
    </recommendedName>
    <alternativeName>
        <fullName evidence="14 16">Hg(II) reductase</fullName>
    </alternativeName>
</protein>
<keyword evidence="9 16" id="KW-0521">NADP</keyword>
<dbReference type="InterPro" id="IPR001100">
    <property type="entry name" value="Pyr_nuc-diS_OxRdtase"/>
</dbReference>
<dbReference type="PIRSF" id="PIRSF000350">
    <property type="entry name" value="Mercury_reductase_MerA"/>
    <property type="match status" value="1"/>
</dbReference>
<feature type="binding site" evidence="17">
    <location>
        <begin position="269"/>
        <end position="276"/>
    </location>
    <ligand>
        <name>NAD(+)</name>
        <dbReference type="ChEBI" id="CHEBI:57540"/>
    </ligand>
</feature>
<evidence type="ECO:0000313" key="21">
    <source>
        <dbReference type="EMBL" id="CAF0697832.1"/>
    </source>
</evidence>
<comment type="similarity">
    <text evidence="1 16 19">Belongs to the class-I pyridine nucleotide-disulfide oxidoreductase family.</text>
</comment>
<feature type="binding site" evidence="17">
    <location>
        <position position="398"/>
    </location>
    <ligand>
        <name>FAD</name>
        <dbReference type="ChEBI" id="CHEBI:57692"/>
    </ligand>
</feature>
<dbReference type="InterPro" id="IPR036188">
    <property type="entry name" value="FAD/NAD-bd_sf"/>
</dbReference>
<dbReference type="GO" id="GO:0045340">
    <property type="term" value="F:mercury ion binding"/>
    <property type="evidence" value="ECO:0007669"/>
    <property type="project" value="InterPro"/>
</dbReference>
<dbReference type="InterPro" id="IPR036163">
    <property type="entry name" value="HMA_dom_sf"/>
</dbReference>
<dbReference type="PANTHER" id="PTHR43014:SF2">
    <property type="entry name" value="MERCURIC REDUCTASE"/>
    <property type="match status" value="1"/>
</dbReference>
<dbReference type="CDD" id="cd00371">
    <property type="entry name" value="HMA"/>
    <property type="match status" value="1"/>
</dbReference>
<keyword evidence="7 16" id="KW-0479">Metal-binding</keyword>
<evidence type="ECO:0000259" key="20">
    <source>
        <dbReference type="PROSITE" id="PS50846"/>
    </source>
</evidence>
<comment type="caution">
    <text evidence="21">The sequence shown here is derived from an EMBL/GenBank/DDBJ whole genome shotgun (WGS) entry which is preliminary data.</text>
</comment>
<feature type="disulfide bond" description="Redox-active" evidence="18">
    <location>
        <begin position="130"/>
        <end position="135"/>
    </location>
</feature>
<dbReference type="Gene3D" id="3.50.50.60">
    <property type="entry name" value="FAD/NAD(P)-binding domain"/>
    <property type="match status" value="2"/>
</dbReference>
<evidence type="ECO:0000256" key="5">
    <source>
        <dbReference type="ARBA" id="ARBA00022466"/>
    </source>
</evidence>
<keyword evidence="11 16" id="KW-0560">Oxidoreductase</keyword>
<comment type="cofactor">
    <cofactor evidence="16 17 19">
        <name>FAD</name>
        <dbReference type="ChEBI" id="CHEBI:57692"/>
    </cofactor>
    <text evidence="16 17 19">Binds 1 FAD per subunit.</text>
</comment>
<evidence type="ECO:0000256" key="14">
    <source>
        <dbReference type="ARBA" id="ARBA00031725"/>
    </source>
</evidence>
<evidence type="ECO:0000256" key="3">
    <source>
        <dbReference type="ARBA" id="ARBA00012661"/>
    </source>
</evidence>
<dbReference type="PANTHER" id="PTHR43014">
    <property type="entry name" value="MERCURIC REDUCTASE"/>
    <property type="match status" value="1"/>
</dbReference>
<comment type="function">
    <text evidence="16">Resistance to Hg(2+) in bacteria appears to be governed by a specialized system which includes mercuric reductase. MerA protein is responsible for volatilizing mercury as Hg(0).</text>
</comment>
<sequence>MKEDRSFRGEIQLQGLHCPSCGDRVKQSLLMLPGVLEAEVDWEKGQAWVRSQRKPAKEEVQALLASAGYDLVGWRIEEVRSWEREEHSSEGSPRVIVIGTGAAGVAGAITAAELGASVTLVESSVLGGTCVNVGCIPSKILLQIAEVLHVARSHPFEGLSRVELALEAPKLWNQLKDRIRELREAKYQRVLSAYPTIRLIYGRARLESPQKVRVEGPKGEEWLEADRILVATGSSPAIPRIPGLLETPFWTSTEALEAGRIPEDLIVLGGSAVGLELGQAFARLGSRVTILEWQDRILPAEDPEISETLRRILEKREGISVLTSFRANRVSWKENRFWLEDETGKRLTAESLLVATGRKPNTEGLGLEKLGVKTDARGAILVNESLQTSVDGIYAAGDCTNLPQLVYVGAASGTKAALHMMGKEAKLDLSIVPVVVFTDPQVGTVGWTEAAARAKGWDVESRSLPLDQVPRALVNFQTDGFIKLVSDRRTGRLLGGQIIAPLAGDLIAALAIALRKEMTWQELAGGLCPYLVMAEGLKLCAQTFQKDVARLSCCAG</sequence>
<dbReference type="GO" id="GO:0050661">
    <property type="term" value="F:NADP binding"/>
    <property type="evidence" value="ECO:0007669"/>
    <property type="project" value="InterPro"/>
</dbReference>
<keyword evidence="13" id="KW-0676">Redox-active center</keyword>
<dbReference type="Pfam" id="PF02852">
    <property type="entry name" value="Pyr_redox_dim"/>
    <property type="match status" value="1"/>
</dbReference>
<dbReference type="InterPro" id="IPR004099">
    <property type="entry name" value="Pyr_nucl-diS_OxRdtase_dimer"/>
</dbReference>
<dbReference type="NCBIfam" id="NF010311">
    <property type="entry name" value="PRK13748.1"/>
    <property type="match status" value="1"/>
</dbReference>
<dbReference type="Pfam" id="PF07992">
    <property type="entry name" value="Pyr_redox_2"/>
    <property type="match status" value="1"/>
</dbReference>
<keyword evidence="8 16" id="KW-0274">FAD</keyword>
<dbReference type="SUPFAM" id="SSF55008">
    <property type="entry name" value="HMA, heavy metal-associated domain"/>
    <property type="match status" value="1"/>
</dbReference>
<dbReference type="Pfam" id="PF00403">
    <property type="entry name" value="HMA"/>
    <property type="match status" value="1"/>
</dbReference>
<evidence type="ECO:0000256" key="16">
    <source>
        <dbReference type="PIRNR" id="PIRNR000350"/>
    </source>
</evidence>
<evidence type="ECO:0000256" key="10">
    <source>
        <dbReference type="ARBA" id="ARBA00022914"/>
    </source>
</evidence>
<comment type="subunit">
    <text evidence="2 16 19">Homodimer.</text>
</comment>
<dbReference type="PRINTS" id="PR00411">
    <property type="entry name" value="PNDRDTASEI"/>
</dbReference>
<comment type="catalytic activity">
    <reaction evidence="15 16 19">
        <text>Hg + NADP(+) + H(+) = Hg(2+) + NADPH</text>
        <dbReference type="Rhea" id="RHEA:23856"/>
        <dbReference type="ChEBI" id="CHEBI:15378"/>
        <dbReference type="ChEBI" id="CHEBI:16170"/>
        <dbReference type="ChEBI" id="CHEBI:16793"/>
        <dbReference type="ChEBI" id="CHEBI:57783"/>
        <dbReference type="ChEBI" id="CHEBI:58349"/>
        <dbReference type="EC" id="1.16.1.1"/>
    </reaction>
</comment>
<evidence type="ECO:0000256" key="1">
    <source>
        <dbReference type="ARBA" id="ARBA00007532"/>
    </source>
</evidence>
<dbReference type="InterPro" id="IPR006121">
    <property type="entry name" value="HMA_dom"/>
</dbReference>
<evidence type="ECO:0000313" key="22">
    <source>
        <dbReference type="Proteomes" id="UP000663859"/>
    </source>
</evidence>
<name>A0A8J2FQ33_9BACT</name>
<evidence type="ECO:0000256" key="17">
    <source>
        <dbReference type="PIRSR" id="PIRSR000350-3"/>
    </source>
</evidence>
<dbReference type="GO" id="GO:0003955">
    <property type="term" value="F:NAD(P)H dehydrogenase (quinone) activity"/>
    <property type="evidence" value="ECO:0007669"/>
    <property type="project" value="TreeGrafter"/>
</dbReference>
<feature type="domain" description="HMA" evidence="20">
    <location>
        <begin position="7"/>
        <end position="72"/>
    </location>
</feature>
<evidence type="ECO:0000256" key="6">
    <source>
        <dbReference type="ARBA" id="ARBA00022630"/>
    </source>
</evidence>
<feature type="binding site" evidence="17">
    <location>
        <position position="139"/>
    </location>
    <ligand>
        <name>FAD</name>
        <dbReference type="ChEBI" id="CHEBI:57692"/>
    </ligand>
</feature>
<dbReference type="InterPro" id="IPR012999">
    <property type="entry name" value="Pyr_OxRdtase_I_AS"/>
</dbReference>
<evidence type="ECO:0000256" key="13">
    <source>
        <dbReference type="ARBA" id="ARBA00023284"/>
    </source>
</evidence>
<feature type="binding site" evidence="17">
    <location>
        <position position="357"/>
    </location>
    <ligand>
        <name>NAD(+)</name>
        <dbReference type="ChEBI" id="CHEBI:57540"/>
    </ligand>
</feature>
<evidence type="ECO:0000256" key="15">
    <source>
        <dbReference type="ARBA" id="ARBA00048984"/>
    </source>
</evidence>
<feature type="binding site" evidence="17">
    <location>
        <position position="292"/>
    </location>
    <ligand>
        <name>NAD(+)</name>
        <dbReference type="ChEBI" id="CHEBI:57540"/>
    </ligand>
</feature>